<dbReference type="Proteomes" id="UP000255508">
    <property type="component" value="Unassembled WGS sequence"/>
</dbReference>
<dbReference type="AlphaFoldDB" id="A0A370DVJ8"/>
<protein>
    <submittedName>
        <fullName evidence="1">Uncharacterized protein</fullName>
    </submittedName>
</protein>
<evidence type="ECO:0000313" key="2">
    <source>
        <dbReference type="Proteomes" id="UP000255508"/>
    </source>
</evidence>
<reference evidence="1 2" key="1">
    <citation type="journal article" date="2018" name="ISME J.">
        <title>Endosymbiont genomes yield clues of tubeworm success.</title>
        <authorList>
            <person name="Li Y."/>
            <person name="Liles M.R."/>
            <person name="Halanych K.M."/>
        </authorList>
    </citation>
    <scope>NUCLEOTIDE SEQUENCE [LARGE SCALE GENOMIC DNA]</scope>
    <source>
        <strain evidence="1">A1422</strain>
    </source>
</reference>
<name>A0A370DVJ8_9GAMM</name>
<comment type="caution">
    <text evidence="1">The sequence shown here is derived from an EMBL/GenBank/DDBJ whole genome shotgun (WGS) entry which is preliminary data.</text>
</comment>
<evidence type="ECO:0000313" key="1">
    <source>
        <dbReference type="EMBL" id="RDH88682.1"/>
    </source>
</evidence>
<dbReference type="EMBL" id="QFXD01000248">
    <property type="protein sequence ID" value="RDH88682.1"/>
    <property type="molecule type" value="Genomic_DNA"/>
</dbReference>
<gene>
    <name evidence="1" type="ORF">DIZ79_14605</name>
</gene>
<sequence>MTLCGDEFSVSPGIQAFAGQVEESATTSLDLLRAVDQTVDALSRQQRKLMPNLEMAHWLLGMLERAKVTHEAIDPDGELDRGLERAEIATQSHVEVLKAKQDAAFRDSKLRDHHEEAVVAAYQETIGLASDIFDAVEALRIYIREFDADASGSTGQAFTSAEDIIEALDSE</sequence>
<accession>A0A370DVJ8</accession>
<organism evidence="1 2">
    <name type="scientific">endosymbiont of Lamellibrachia luymesi</name>
    <dbReference type="NCBI Taxonomy" id="2200907"/>
    <lineage>
        <taxon>Bacteria</taxon>
        <taxon>Pseudomonadati</taxon>
        <taxon>Pseudomonadota</taxon>
        <taxon>Gammaproteobacteria</taxon>
        <taxon>sulfur-oxidizing symbionts</taxon>
    </lineage>
</organism>
<proteinExistence type="predicted"/>